<keyword evidence="8" id="KW-0472">Membrane</keyword>
<keyword evidence="5" id="KW-0547">Nucleotide-binding</keyword>
<evidence type="ECO:0000256" key="7">
    <source>
        <dbReference type="ARBA" id="ARBA00022967"/>
    </source>
</evidence>
<evidence type="ECO:0000256" key="2">
    <source>
        <dbReference type="ARBA" id="ARBA00005417"/>
    </source>
</evidence>
<evidence type="ECO:0000256" key="1">
    <source>
        <dbReference type="ARBA" id="ARBA00004202"/>
    </source>
</evidence>
<dbReference type="AlphaFoldDB" id="A0A9D9E570"/>
<evidence type="ECO:0000313" key="11">
    <source>
        <dbReference type="Proteomes" id="UP000823614"/>
    </source>
</evidence>
<comment type="similarity">
    <text evidence="2">Belongs to the ABC transporter superfamily.</text>
</comment>
<protein>
    <submittedName>
        <fullName evidence="10">ATP-binding cassette domain-containing protein</fullName>
    </submittedName>
</protein>
<keyword evidence="3" id="KW-0813">Transport</keyword>
<dbReference type="Pfam" id="PF00005">
    <property type="entry name" value="ABC_tran"/>
    <property type="match status" value="1"/>
</dbReference>
<dbReference type="SUPFAM" id="SSF52540">
    <property type="entry name" value="P-loop containing nucleoside triphosphate hydrolases"/>
    <property type="match status" value="1"/>
</dbReference>
<evidence type="ECO:0000256" key="8">
    <source>
        <dbReference type="ARBA" id="ARBA00023136"/>
    </source>
</evidence>
<dbReference type="InterPro" id="IPR003439">
    <property type="entry name" value="ABC_transporter-like_ATP-bd"/>
</dbReference>
<dbReference type="InterPro" id="IPR017871">
    <property type="entry name" value="ABC_transporter-like_CS"/>
</dbReference>
<dbReference type="Gene3D" id="3.40.50.300">
    <property type="entry name" value="P-loop containing nucleotide triphosphate hydrolases"/>
    <property type="match status" value="1"/>
</dbReference>
<comment type="caution">
    <text evidence="10">The sequence shown here is derived from an EMBL/GenBank/DDBJ whole genome shotgun (WGS) entry which is preliminary data.</text>
</comment>
<reference evidence="10" key="2">
    <citation type="journal article" date="2021" name="PeerJ">
        <title>Extensive microbial diversity within the chicken gut microbiome revealed by metagenomics and culture.</title>
        <authorList>
            <person name="Gilroy R."/>
            <person name="Ravi A."/>
            <person name="Getino M."/>
            <person name="Pursley I."/>
            <person name="Horton D.L."/>
            <person name="Alikhan N.F."/>
            <person name="Baker D."/>
            <person name="Gharbi K."/>
            <person name="Hall N."/>
            <person name="Watson M."/>
            <person name="Adriaenssens E.M."/>
            <person name="Foster-Nyarko E."/>
            <person name="Jarju S."/>
            <person name="Secka A."/>
            <person name="Antonio M."/>
            <person name="Oren A."/>
            <person name="Chaudhuri R.R."/>
            <person name="La Ragione R."/>
            <person name="Hildebrand F."/>
            <person name="Pallen M.J."/>
        </authorList>
    </citation>
    <scope>NUCLEOTIDE SEQUENCE</scope>
    <source>
        <strain evidence="10">C6-149</strain>
    </source>
</reference>
<feature type="domain" description="ABC transporter" evidence="9">
    <location>
        <begin position="5"/>
        <end position="235"/>
    </location>
</feature>
<evidence type="ECO:0000259" key="9">
    <source>
        <dbReference type="PROSITE" id="PS50893"/>
    </source>
</evidence>
<dbReference type="SMART" id="SM00382">
    <property type="entry name" value="AAA"/>
    <property type="match status" value="1"/>
</dbReference>
<dbReference type="FunFam" id="3.40.50.300:FF:000224">
    <property type="entry name" value="Energy-coupling factor transporter ATP-binding protein EcfA"/>
    <property type="match status" value="1"/>
</dbReference>
<evidence type="ECO:0000256" key="6">
    <source>
        <dbReference type="ARBA" id="ARBA00022840"/>
    </source>
</evidence>
<gene>
    <name evidence="10" type="ORF">IAA89_02915</name>
</gene>
<dbReference type="PANTHER" id="PTHR43553:SF24">
    <property type="entry name" value="ENERGY-COUPLING FACTOR TRANSPORTER ATP-BINDING PROTEIN ECFA1"/>
    <property type="match status" value="1"/>
</dbReference>
<evidence type="ECO:0000256" key="5">
    <source>
        <dbReference type="ARBA" id="ARBA00022741"/>
    </source>
</evidence>
<dbReference type="InterPro" id="IPR015856">
    <property type="entry name" value="ABC_transpr_CbiO/EcfA_su"/>
</dbReference>
<dbReference type="GO" id="GO:0042626">
    <property type="term" value="F:ATPase-coupled transmembrane transporter activity"/>
    <property type="evidence" value="ECO:0007669"/>
    <property type="project" value="TreeGrafter"/>
</dbReference>
<dbReference type="InterPro" id="IPR027417">
    <property type="entry name" value="P-loop_NTPase"/>
</dbReference>
<keyword evidence="6 10" id="KW-0067">ATP-binding</keyword>
<dbReference type="GO" id="GO:0043190">
    <property type="term" value="C:ATP-binding cassette (ABC) transporter complex"/>
    <property type="evidence" value="ECO:0007669"/>
    <property type="project" value="TreeGrafter"/>
</dbReference>
<dbReference type="Proteomes" id="UP000823614">
    <property type="component" value="Unassembled WGS sequence"/>
</dbReference>
<name>A0A9D9E570_9LACO</name>
<evidence type="ECO:0000256" key="4">
    <source>
        <dbReference type="ARBA" id="ARBA00022475"/>
    </source>
</evidence>
<dbReference type="PANTHER" id="PTHR43553">
    <property type="entry name" value="HEAVY METAL TRANSPORTER"/>
    <property type="match status" value="1"/>
</dbReference>
<organism evidence="10 11">
    <name type="scientific">Candidatus Gallilactobacillus intestinavium</name>
    <dbReference type="NCBI Taxonomy" id="2840838"/>
    <lineage>
        <taxon>Bacteria</taxon>
        <taxon>Bacillati</taxon>
        <taxon>Bacillota</taxon>
        <taxon>Bacilli</taxon>
        <taxon>Lactobacillales</taxon>
        <taxon>Lactobacillaceae</taxon>
        <taxon>Lactobacillaceae incertae sedis</taxon>
        <taxon>Candidatus Gallilactobacillus</taxon>
    </lineage>
</organism>
<dbReference type="GO" id="GO:0016887">
    <property type="term" value="F:ATP hydrolysis activity"/>
    <property type="evidence" value="ECO:0007669"/>
    <property type="project" value="InterPro"/>
</dbReference>
<accession>A0A9D9E570</accession>
<dbReference type="InterPro" id="IPR050095">
    <property type="entry name" value="ECF_ABC_transporter_ATP-bd"/>
</dbReference>
<evidence type="ECO:0000256" key="3">
    <source>
        <dbReference type="ARBA" id="ARBA00022448"/>
    </source>
</evidence>
<dbReference type="GO" id="GO:0005524">
    <property type="term" value="F:ATP binding"/>
    <property type="evidence" value="ECO:0007669"/>
    <property type="project" value="UniProtKB-KW"/>
</dbReference>
<dbReference type="PROSITE" id="PS00211">
    <property type="entry name" value="ABC_TRANSPORTER_1"/>
    <property type="match status" value="1"/>
</dbReference>
<reference evidence="10" key="1">
    <citation type="submission" date="2020-10" db="EMBL/GenBank/DDBJ databases">
        <authorList>
            <person name="Gilroy R."/>
        </authorList>
    </citation>
    <scope>NUCLEOTIDE SEQUENCE</scope>
    <source>
        <strain evidence="10">C6-149</strain>
    </source>
</reference>
<evidence type="ECO:0000313" key="10">
    <source>
        <dbReference type="EMBL" id="MBO8441381.1"/>
    </source>
</evidence>
<dbReference type="EMBL" id="JADIMP010000051">
    <property type="protein sequence ID" value="MBO8441381.1"/>
    <property type="molecule type" value="Genomic_DNA"/>
</dbReference>
<proteinExistence type="inferred from homology"/>
<dbReference type="InterPro" id="IPR003593">
    <property type="entry name" value="AAA+_ATPase"/>
</dbReference>
<dbReference type="PROSITE" id="PS50893">
    <property type="entry name" value="ABC_TRANSPORTER_2"/>
    <property type="match status" value="1"/>
</dbReference>
<comment type="subcellular location">
    <subcellularLocation>
        <location evidence="1">Cell membrane</location>
        <topology evidence="1">Peripheral membrane protein</topology>
    </subcellularLocation>
</comment>
<keyword evidence="7" id="KW-1278">Translocase</keyword>
<sequence>MQSIINIDHLTCQYSDQIVLKDISLQIPNNKWITIVGKNGSGKSTLVKAIDGLIDIKSGNIVVNGYSLKNDLSFVRNSIGIMFQNPDSQFVGATVADDIAFGLENKQYSQLKMDEVIDKVLNVVNMNKYKNTAPNLLSGGQKQRVALAGIIAMGSPVIILDEATSMIDPNGRKIILNILKKLIKQGKTVISVTHDSEEIAKSDYVIGLDNKNVIYHGSPSLLFENLELLDKLSLGKPLSLRILDGLKSAKLLDKKDNYAYLDDEKVMQLIWKLYLKM</sequence>
<dbReference type="CDD" id="cd03225">
    <property type="entry name" value="ABC_cobalt_CbiO_domain1"/>
    <property type="match status" value="1"/>
</dbReference>
<keyword evidence="4" id="KW-1003">Cell membrane</keyword>